<evidence type="ECO:0000313" key="1">
    <source>
        <dbReference type="EMBL" id="GLK71372.1"/>
    </source>
</evidence>
<proteinExistence type="predicted"/>
<dbReference type="Proteomes" id="UP001143370">
    <property type="component" value="Unassembled WGS sequence"/>
</dbReference>
<evidence type="ECO:0008006" key="3">
    <source>
        <dbReference type="Google" id="ProtNLM"/>
    </source>
</evidence>
<gene>
    <name evidence="1" type="ORF">GCM10017643_14870</name>
</gene>
<protein>
    <recommendedName>
        <fullName evidence="3">Microcystin-dependent protein</fullName>
    </recommendedName>
</protein>
<name>A0A9W6J5Y6_9HYPH</name>
<dbReference type="EMBL" id="BSFJ01000005">
    <property type="protein sequence ID" value="GLK71372.1"/>
    <property type="molecule type" value="Genomic_DNA"/>
</dbReference>
<keyword evidence="2" id="KW-1185">Reference proteome</keyword>
<reference evidence="1" key="2">
    <citation type="submission" date="2023-01" db="EMBL/GenBank/DDBJ databases">
        <authorList>
            <person name="Sun Q."/>
            <person name="Evtushenko L."/>
        </authorList>
    </citation>
    <scope>NUCLEOTIDE SEQUENCE</scope>
    <source>
        <strain evidence="1">VKM B-2484</strain>
    </source>
</reference>
<organism evidence="1 2">
    <name type="scientific">Ancylobacter dichloromethanicus</name>
    <dbReference type="NCBI Taxonomy" id="518825"/>
    <lineage>
        <taxon>Bacteria</taxon>
        <taxon>Pseudomonadati</taxon>
        <taxon>Pseudomonadota</taxon>
        <taxon>Alphaproteobacteria</taxon>
        <taxon>Hyphomicrobiales</taxon>
        <taxon>Xanthobacteraceae</taxon>
        <taxon>Ancylobacter</taxon>
    </lineage>
</organism>
<comment type="caution">
    <text evidence="1">The sequence shown here is derived from an EMBL/GenBank/DDBJ whole genome shotgun (WGS) entry which is preliminary data.</text>
</comment>
<dbReference type="SUPFAM" id="SSF88874">
    <property type="entry name" value="Receptor-binding domain of short tail fibre protein gp12"/>
    <property type="match status" value="1"/>
</dbReference>
<evidence type="ECO:0000313" key="2">
    <source>
        <dbReference type="Proteomes" id="UP001143370"/>
    </source>
</evidence>
<dbReference type="AlphaFoldDB" id="A0A9W6J5Y6"/>
<accession>A0A9W6J5Y6</accession>
<sequence length="109" mass="11515">MGAVGGQEAVRLTVNQLPAHTHDLHACTQIGTTGNAAEAHIAAINTDDLSPPRQRFLFGAYPAAANLTHLNEGSLETYGLAAPAPHDNMQPFSVIDFYICMSGAYPPRG</sequence>
<reference evidence="1" key="1">
    <citation type="journal article" date="2014" name="Int. J. Syst. Evol. Microbiol.">
        <title>Complete genome sequence of Corynebacterium casei LMG S-19264T (=DSM 44701T), isolated from a smear-ripened cheese.</title>
        <authorList>
            <consortium name="US DOE Joint Genome Institute (JGI-PGF)"/>
            <person name="Walter F."/>
            <person name="Albersmeier A."/>
            <person name="Kalinowski J."/>
            <person name="Ruckert C."/>
        </authorList>
    </citation>
    <scope>NUCLEOTIDE SEQUENCE</scope>
    <source>
        <strain evidence="1">VKM B-2484</strain>
    </source>
</reference>